<dbReference type="SUPFAM" id="SSF69318">
    <property type="entry name" value="Integrin alpha N-terminal domain"/>
    <property type="match status" value="1"/>
</dbReference>
<evidence type="ECO:0000256" key="4">
    <source>
        <dbReference type="ARBA" id="ARBA00023026"/>
    </source>
</evidence>
<sequence length="2440" mass="264381">MDETFAINPATGTGSLSVPIPVSPGRGGFGPALTLRYDSGAGNGAFGLGWSLGLPAVARSTDRRLPAYGQDDVFVLAGAEDLVPELDGTGTPVVLDRPEHAPGHRIDRYRPRVEGAFARVERWTRHADGDVHWRTAGGDGTTTVYGENPQARIADPAARQRVFSWLICRRYDDRGNAMEFEYRGEDSLGVDTGAPAELHRTPAGRVAHRYLKRIRYGNRVSRLADPQPAAPDWAFEVVFDYGDHDPQHPTPQPDRPWPARLDPFSDHRPGFDLRVYRLCRRVLMFHHFPAEPGVGADCLVRATELRYHGDPGRGQPIASLLASATVHAYRRSGAGYLRRSMPPVECDYSTATFAEDVREAGPDAPAGPAAWVDLDGDGISGALVESGGSWLYHRNDGDGRLAPAVAVAAQPVPRALAGTRRQLLDLTGNGTLDVVSFDGPVPGFTERDGDGWGPFRAFERLPADLDRADARLVDLDGDGHADLLLTDTDAITWYPSLGAAGFGDARRRPHPLDDETGPRLVLADRTGSVYLADMSGDGLPDVVRVRNGDVSYWPNLGHGRFGARVPMAGAPVLAPPESFDQRRVRLADVDGTGVADLLYLDGDGVRVWLNQSGNGFAAPHHIAHVPPTATATDVTVTDLLGNGTACLVWPAPRHGTAGDRLRYLDLMGGVKPYLLVGVRNNLGAETRVGYASSTRFYLADRAAGRSWATRLPFPVHVVTEVQTLDHVSHSRFVARYTYHHGAYDGVEREFRGFGLVEQTDAETVGTDADVLTTPPVLTRTWFHTGLHDPGGATAGQLRQEYWDGDPIVRLPATTLPEGLSDADRRDAVRALRGTMLRQEVYAQDRTDREGLPYTVTERRPALRLVQPRGCNDHPVFLVHEHETVDAAYDRATYHAGDQTVPDPRVSHGVTLDVDSFGNVLRAVRVTYGRRHPDPDPALSEADRAAQHRLHVSTVDHRMTAAVTGPVAHRTPLPAEQRRFELLGPPAQPGRLFTAEELRVAADGARRLLEHRRTLYRRDDLTGPLPLGSLESLALPYESYSLALTPEMVMQAYGDRVDDAVLAEAGYVHSADAGWWVPSGRVHFAAGGTPQAELSLARAHFFLPVRFTDPFGATTIAGYDPYDLAVVDVRDALGNRTTVGERDAAGQIVAGGFDYRVLQPRLVTDANRNRSEVAFDVHGAVVGTAVRGKPGEPVGDSLDGFTADLPEDVLAGEVTDPAGLLGAATTRLIHDLFAYHRSRGDTQPQGPVVHTLVRETHATDQPAGEPVRIQHTVTYSDGFGRIVQTKATAAPGPVADGGPIVTPRWIATGWTVFNAKGSPVREYEPFFTGTHRFEADRTAGVSATRCHDAAQRVVAVLRPDHSWDKVVFDPWRQETWDGNDTVLLDPRTDPDLAVFAALLPAGDYLPTWYAQRVDGGLGAEERDAAVKAAAHAATPTVTHLDSLGRAFRTRTEAGGTEPAELTRLTLDVEGNELEVRDGLDRLVLRTDLGFGGRLLRQAGMDTGVRRVLTDVAGQLRATWDDRGHRVRTTYDALRRPVEAHLLAGTEPERVIGRTVHGETLPDAEDRNLRGTVHAVYDSAGRSTTERRDFKGNPLTATRRFTAGYRDVPDWSADPPLDTDTYTTHTRYDALNRPIQQAGPYCGDRTDVVRPGYDISGRLTRLDVWTRRPVPTGLLDPGGADLHAVTELDHDAAGRRARVVHGNGTVTTYTYDPATSRLRRLVTRRAAEVLQDLRHTFDPVGNITAVRDAAQQTAFFAGQVVQSGADYTYDALYRLVEAGGREQLAGAPGTGPDLPGPAIHPGDGAAVGRYTERCRYDPVGNLLELVHQSARPGAGWTRRHTYTEHSNRLVATSIGSGPEETYEHDAHGNMTRMPHLPLMAWDHADRLRAVARQVVTDGTPETTYYVYDAAGERVRAVTERSATGAAAPTRAAERRYLGGFEVHRSFGGDGSTVTVERERRHVTDDRTRVALVETRTAGTDPGAAQLVRYQYQDQLGSATLELDSSAQVISYEEYHPYGSCAYRAVRSQTETPKRYRYTGKEHDAETGLSYHGARYYAPWLARWTAVDPAMLGDRDSGRARPDQPYVYVGNRPTVAHDPDGRIAWLVVAAAVVITALTVNSAANAPRNAQEAAQATPSITPGEYAAHVAINAGAGVGNRAASAAFSATRSRVAAAAADGAVSAAAAAPLNRAVSDVAQGTSSSVGEYATETIEAAVGGATVGATLAVAGKVVRSAAARVGRRGTAGRHIGSSKDNKGSVTNPKCLNDHCVADVGAHQANLHLAPSETKPITNEDFVKAAGRPVGEVTGKITSLDDAASFLNAGFAELKAQGRIVRDIRAESFFGLAHLEPGPYLGTVDWENRGLHALHVEVTPELIGTKHFSVKPQPGGKKLRTPILESAIDEHLDKGIEVVSEPAYRINYYDPANGWAWQQPAVRGWIKFRF</sequence>
<dbReference type="Pfam" id="PF13517">
    <property type="entry name" value="FG-GAP_3"/>
    <property type="match status" value="1"/>
</dbReference>
<keyword evidence="3" id="KW-0732">Signal</keyword>
<dbReference type="PRINTS" id="PR01341">
    <property type="entry name" value="SALSPVBPROT"/>
</dbReference>
<name>A0ABY5WCM8_9ACTN</name>
<dbReference type="InterPro" id="IPR022385">
    <property type="entry name" value="Rhs_assc_core"/>
</dbReference>
<dbReference type="PANTHER" id="PTHR32305:SF15">
    <property type="entry name" value="PROTEIN RHSA-RELATED"/>
    <property type="match status" value="1"/>
</dbReference>
<evidence type="ECO:0000256" key="2">
    <source>
        <dbReference type="ARBA" id="ARBA00022525"/>
    </source>
</evidence>
<keyword evidence="2" id="KW-0964">Secreted</keyword>
<dbReference type="Gene3D" id="2.180.10.10">
    <property type="entry name" value="RHS repeat-associated core"/>
    <property type="match status" value="1"/>
</dbReference>
<evidence type="ECO:0000313" key="8">
    <source>
        <dbReference type="Proteomes" id="UP001059617"/>
    </source>
</evidence>
<comment type="subcellular location">
    <subcellularLocation>
        <location evidence="1">Secreted</location>
    </subcellularLocation>
</comment>
<dbReference type="InterPro" id="IPR003284">
    <property type="entry name" value="Sal_SpvB"/>
</dbReference>
<evidence type="ECO:0000259" key="6">
    <source>
        <dbReference type="Pfam" id="PF12256"/>
    </source>
</evidence>
<gene>
    <name evidence="7" type="ORF">Dfulv_22195</name>
</gene>
<dbReference type="InterPro" id="IPR013517">
    <property type="entry name" value="FG-GAP"/>
</dbReference>
<feature type="domain" description="Insecticide toxin TcdB middle/N-terminal" evidence="6">
    <location>
        <begin position="619"/>
        <end position="785"/>
    </location>
</feature>
<proteinExistence type="predicted"/>
<dbReference type="InterPro" id="IPR050708">
    <property type="entry name" value="T6SS_VgrG/RHS"/>
</dbReference>
<dbReference type="Pfam" id="PF12256">
    <property type="entry name" value="TcdB_toxin_midN"/>
    <property type="match status" value="1"/>
</dbReference>
<dbReference type="EMBL" id="CP073720">
    <property type="protein sequence ID" value="UWP86804.1"/>
    <property type="molecule type" value="Genomic_DNA"/>
</dbReference>
<evidence type="ECO:0000259" key="5">
    <source>
        <dbReference type="Pfam" id="PF12255"/>
    </source>
</evidence>
<evidence type="ECO:0000256" key="3">
    <source>
        <dbReference type="ARBA" id="ARBA00022729"/>
    </source>
</evidence>
<accession>A0ABY5WCM8</accession>
<dbReference type="NCBIfam" id="TIGR03696">
    <property type="entry name" value="Rhs_assc_core"/>
    <property type="match status" value="1"/>
</dbReference>
<dbReference type="PANTHER" id="PTHR32305">
    <property type="match status" value="1"/>
</dbReference>
<reference evidence="7" key="2">
    <citation type="submission" date="2022-09" db="EMBL/GenBank/DDBJ databases">
        <title>Biosynthetic gene clusters of Dactylosporangioum fulvum.</title>
        <authorList>
            <person name="Caradec T."/>
        </authorList>
    </citation>
    <scope>NUCLEOTIDE SEQUENCE</scope>
    <source>
        <strain evidence="7">NRRL B-16292</strain>
    </source>
</reference>
<reference evidence="7" key="1">
    <citation type="submission" date="2021-04" db="EMBL/GenBank/DDBJ databases">
        <authorList>
            <person name="Hartkoorn R.C."/>
            <person name="Beaudoing E."/>
            <person name="Hot D."/>
        </authorList>
    </citation>
    <scope>NUCLEOTIDE SEQUENCE</scope>
    <source>
        <strain evidence="7">NRRL B-16292</strain>
    </source>
</reference>
<dbReference type="Pfam" id="PF03534">
    <property type="entry name" value="SpvB"/>
    <property type="match status" value="1"/>
</dbReference>
<organism evidence="7 8">
    <name type="scientific">Dactylosporangium fulvum</name>
    <dbReference type="NCBI Taxonomy" id="53359"/>
    <lineage>
        <taxon>Bacteria</taxon>
        <taxon>Bacillati</taxon>
        <taxon>Actinomycetota</taxon>
        <taxon>Actinomycetes</taxon>
        <taxon>Micromonosporales</taxon>
        <taxon>Micromonosporaceae</taxon>
        <taxon>Dactylosporangium</taxon>
    </lineage>
</organism>
<dbReference type="InterPro" id="IPR022045">
    <property type="entry name" value="TcdB_toxin_mid/N"/>
</dbReference>
<feature type="domain" description="Insecticide toxin TcdB middle/C-terminal" evidence="5">
    <location>
        <begin position="827"/>
        <end position="959"/>
    </location>
</feature>
<protein>
    <submittedName>
        <fullName evidence="7">Uncharacterized protein</fullName>
    </submittedName>
</protein>
<evidence type="ECO:0000313" key="7">
    <source>
        <dbReference type="EMBL" id="UWP86804.1"/>
    </source>
</evidence>
<evidence type="ECO:0000256" key="1">
    <source>
        <dbReference type="ARBA" id="ARBA00004613"/>
    </source>
</evidence>
<keyword evidence="4" id="KW-0843">Virulence</keyword>
<keyword evidence="8" id="KW-1185">Reference proteome</keyword>
<dbReference type="InterPro" id="IPR022044">
    <property type="entry name" value="TcdB_toxin_mid/C"/>
</dbReference>
<dbReference type="InterPro" id="IPR028994">
    <property type="entry name" value="Integrin_alpha_N"/>
</dbReference>
<dbReference type="Proteomes" id="UP001059617">
    <property type="component" value="Chromosome"/>
</dbReference>
<dbReference type="Pfam" id="PF12255">
    <property type="entry name" value="TcdB_toxin_midC"/>
    <property type="match status" value="1"/>
</dbReference>
<dbReference type="RefSeq" id="WP_259866346.1">
    <property type="nucleotide sequence ID" value="NZ_BAAAST010000004.1"/>
</dbReference>